<comment type="cofactor">
    <cofactor evidence="1">
        <name>Mg(2+)</name>
        <dbReference type="ChEBI" id="CHEBI:18420"/>
    </cofactor>
</comment>
<evidence type="ECO:0000313" key="5">
    <source>
        <dbReference type="EMBL" id="QPT38304.1"/>
    </source>
</evidence>
<evidence type="ECO:0000313" key="6">
    <source>
        <dbReference type="Proteomes" id="UP000594865"/>
    </source>
</evidence>
<dbReference type="CDD" id="cd03676">
    <property type="entry name" value="NUDIX_Tnr3_like"/>
    <property type="match status" value="1"/>
</dbReference>
<evidence type="ECO:0000256" key="3">
    <source>
        <dbReference type="SAM" id="MobiDB-lite"/>
    </source>
</evidence>
<accession>A0A7T3BNX0</accession>
<evidence type="ECO:0000259" key="4">
    <source>
        <dbReference type="PROSITE" id="PS51462"/>
    </source>
</evidence>
<evidence type="ECO:0000256" key="2">
    <source>
        <dbReference type="ARBA" id="ARBA00022801"/>
    </source>
</evidence>
<dbReference type="GO" id="GO:0016787">
    <property type="term" value="F:hydrolase activity"/>
    <property type="evidence" value="ECO:0007669"/>
    <property type="project" value="UniProtKB-KW"/>
</dbReference>
<dbReference type="Proteomes" id="UP000594865">
    <property type="component" value="Chromosome"/>
</dbReference>
<dbReference type="InterPro" id="IPR015797">
    <property type="entry name" value="NUDIX_hydrolase-like_dom_sf"/>
</dbReference>
<dbReference type="SUPFAM" id="SSF55811">
    <property type="entry name" value="Nudix"/>
    <property type="match status" value="1"/>
</dbReference>
<dbReference type="EMBL" id="CP065726">
    <property type="protein sequence ID" value="QPT38304.1"/>
    <property type="molecule type" value="Genomic_DNA"/>
</dbReference>
<dbReference type="InterPro" id="IPR000086">
    <property type="entry name" value="NUDIX_hydrolase_dom"/>
</dbReference>
<dbReference type="Pfam" id="PF00293">
    <property type="entry name" value="NUDIX"/>
    <property type="match status" value="1"/>
</dbReference>
<proteinExistence type="predicted"/>
<gene>
    <name evidence="5" type="ORF">I6G28_01680</name>
</gene>
<dbReference type="Gene3D" id="3.90.79.10">
    <property type="entry name" value="Nucleoside Triphosphate Pyrophosphohydrolase"/>
    <property type="match status" value="1"/>
</dbReference>
<keyword evidence="6" id="KW-1185">Reference proteome</keyword>
<keyword evidence="2" id="KW-0378">Hydrolase</keyword>
<dbReference type="PROSITE" id="PS00893">
    <property type="entry name" value="NUDIX_BOX"/>
    <property type="match status" value="1"/>
</dbReference>
<dbReference type="RefSeq" id="WP_108044235.1">
    <property type="nucleotide sequence ID" value="NZ_CP065726.1"/>
</dbReference>
<sequence>MPTVRFTESVSKHDLDALFEWAKASYGAESCWKTLYLNGLPLGNLSPEWVNRVKTDWRAGCSEFSDGIFLNADGWSDMGGRLQHLARTWNKAGLLHGWRNECFDLTDGGGNILFSLERAAFRPFGLLSRAVHLNGLTESDGRWHFWIGRRSPHKAVDPDKLDNTAAGGVSSGELPSETVCRESSEEAGLDKTLFPFIRPVSRLHSLRPVNRGVHNEILYVFDAVLPETFRPENQDGEVVCFEKMDIGGLLDAMLSGRMMHDAQLVTLDAFDRYGLIAPNHPLSDWLRGIRN</sequence>
<dbReference type="PROSITE" id="PS51462">
    <property type="entry name" value="NUDIX"/>
    <property type="match status" value="1"/>
</dbReference>
<dbReference type="AlphaFoldDB" id="A0A7T3BNX0"/>
<name>A0A7T3BNX0_NEICI</name>
<reference evidence="5 6" key="1">
    <citation type="submission" date="2020-12" db="EMBL/GenBank/DDBJ databases">
        <title>FDA dAtabase for Regulatory Grade micrObial Sequences (FDA-ARGOS): Supporting development and validation of Infectious Disease Dx tests.</title>
        <authorList>
            <person name="Sproer C."/>
            <person name="Gronow S."/>
            <person name="Severitt S."/>
            <person name="Schroder I."/>
            <person name="Tallon L."/>
            <person name="Sadzewicz L."/>
            <person name="Zhao X."/>
            <person name="Boylan J."/>
            <person name="Ott S."/>
            <person name="Bowen H."/>
            <person name="Vavikolanu K."/>
            <person name="Mehta A."/>
            <person name="Aluvathingal J."/>
            <person name="Nadendla S."/>
            <person name="Lowell S."/>
            <person name="Myers T."/>
            <person name="Yan Y."/>
            <person name="Sichtig H."/>
        </authorList>
    </citation>
    <scope>NUCLEOTIDE SEQUENCE [LARGE SCALE GENOMIC DNA]</scope>
    <source>
        <strain evidence="5 6">FDAARGOS_871</strain>
    </source>
</reference>
<dbReference type="InterPro" id="IPR020084">
    <property type="entry name" value="NUDIX_hydrolase_CS"/>
</dbReference>
<feature type="domain" description="Nudix hydrolase" evidence="4">
    <location>
        <begin position="126"/>
        <end position="267"/>
    </location>
</feature>
<organism evidence="5 6">
    <name type="scientific">Neisseria cinerea</name>
    <dbReference type="NCBI Taxonomy" id="483"/>
    <lineage>
        <taxon>Bacteria</taxon>
        <taxon>Pseudomonadati</taxon>
        <taxon>Pseudomonadota</taxon>
        <taxon>Betaproteobacteria</taxon>
        <taxon>Neisseriales</taxon>
        <taxon>Neisseriaceae</taxon>
        <taxon>Neisseria</taxon>
    </lineage>
</organism>
<dbReference type="GeneID" id="84021712"/>
<evidence type="ECO:0000256" key="1">
    <source>
        <dbReference type="ARBA" id="ARBA00001946"/>
    </source>
</evidence>
<protein>
    <submittedName>
        <fullName evidence="5">NUDIX domain-containing protein</fullName>
    </submittedName>
</protein>
<feature type="region of interest" description="Disordered" evidence="3">
    <location>
        <begin position="157"/>
        <end position="176"/>
    </location>
</feature>